<evidence type="ECO:0000259" key="1">
    <source>
        <dbReference type="Pfam" id="PF12571"/>
    </source>
</evidence>
<dbReference type="EMBL" id="JAGSSW010000008">
    <property type="protein sequence ID" value="MBR8464530.1"/>
    <property type="molecule type" value="Genomic_DNA"/>
</dbReference>
<reference evidence="2 3" key="1">
    <citation type="submission" date="2021-04" db="EMBL/GenBank/DDBJ databases">
        <title>Molecular and phenotypic characterization and identification of bacterial isolates recovered from the Anatolian ground squirrels (Spermophilus xanthoprymnus) and which have the potential to form a new species in the Campylobacter genus.</title>
        <authorList>
            <person name="Aydin F."/>
            <person name="Abay S."/>
            <person name="Kayman T."/>
            <person name="Karakaya E."/>
            <person name="Mustak H.K."/>
            <person name="Mustak I.B."/>
            <person name="Bilgin N."/>
            <person name="Duzler A."/>
            <person name="Sahin O."/>
            <person name="Guran O."/>
            <person name="Saticioglu I.B."/>
        </authorList>
    </citation>
    <scope>NUCLEOTIDE SEQUENCE [LARGE SCALE GENOMIC DNA]</scope>
    <source>
        <strain evidence="3">faydin-G24</strain>
    </source>
</reference>
<sequence length="54" mass="5971">MLCVACSRNLDNNDIFAIAKLPKTYKPLLTQGSAKDLVIKFIMQVSNSSNITLK</sequence>
<feature type="non-terminal residue" evidence="2">
    <location>
        <position position="54"/>
    </location>
</feature>
<feature type="domain" description="Phage tail fibre protein N-terminal" evidence="1">
    <location>
        <begin position="11"/>
        <end position="54"/>
    </location>
</feature>
<proteinExistence type="predicted"/>
<keyword evidence="3" id="KW-1185">Reference proteome</keyword>
<dbReference type="Proteomes" id="UP000682951">
    <property type="component" value="Unassembled WGS sequence"/>
</dbReference>
<gene>
    <name evidence="2" type="ORF">KDD93_08135</name>
</gene>
<evidence type="ECO:0000313" key="2">
    <source>
        <dbReference type="EMBL" id="MBR8464530.1"/>
    </source>
</evidence>
<name>A0ABS5HJU0_9BACT</name>
<dbReference type="Pfam" id="PF12571">
    <property type="entry name" value="Phage_tail_fib"/>
    <property type="match status" value="1"/>
</dbReference>
<organism evidence="2 3">
    <name type="scientific">Campylobacter anatolicus</name>
    <dbReference type="NCBI Taxonomy" id="2829105"/>
    <lineage>
        <taxon>Bacteria</taxon>
        <taxon>Pseudomonadati</taxon>
        <taxon>Campylobacterota</taxon>
        <taxon>Epsilonproteobacteria</taxon>
        <taxon>Campylobacterales</taxon>
        <taxon>Campylobacteraceae</taxon>
        <taxon>Campylobacter</taxon>
    </lineage>
</organism>
<comment type="caution">
    <text evidence="2">The sequence shown here is derived from an EMBL/GenBank/DDBJ whole genome shotgun (WGS) entry which is preliminary data.</text>
</comment>
<dbReference type="InterPro" id="IPR022225">
    <property type="entry name" value="Phage_tail_fibre_N"/>
</dbReference>
<protein>
    <submittedName>
        <fullName evidence="2">Phage tail protein</fullName>
    </submittedName>
</protein>
<evidence type="ECO:0000313" key="3">
    <source>
        <dbReference type="Proteomes" id="UP000682951"/>
    </source>
</evidence>
<accession>A0ABS5HJU0</accession>